<name>A0A9P6NCD3_9BASI</name>
<reference evidence="2" key="1">
    <citation type="submission" date="2013-11" db="EMBL/GenBank/DDBJ databases">
        <title>Genome sequence of the fusiform rust pathogen reveals effectors for host alternation and coevolution with pine.</title>
        <authorList>
            <consortium name="DOE Joint Genome Institute"/>
            <person name="Smith K."/>
            <person name="Pendleton A."/>
            <person name="Kubisiak T."/>
            <person name="Anderson C."/>
            <person name="Salamov A."/>
            <person name="Aerts A."/>
            <person name="Riley R."/>
            <person name="Clum A."/>
            <person name="Lindquist E."/>
            <person name="Ence D."/>
            <person name="Campbell M."/>
            <person name="Kronenberg Z."/>
            <person name="Feau N."/>
            <person name="Dhillon B."/>
            <person name="Hamelin R."/>
            <person name="Burleigh J."/>
            <person name="Smith J."/>
            <person name="Yandell M."/>
            <person name="Nelson C."/>
            <person name="Grigoriev I."/>
            <person name="Davis J."/>
        </authorList>
    </citation>
    <scope>NUCLEOTIDE SEQUENCE</scope>
    <source>
        <strain evidence="2">G11</strain>
    </source>
</reference>
<feature type="region of interest" description="Disordered" evidence="1">
    <location>
        <begin position="111"/>
        <end position="142"/>
    </location>
</feature>
<dbReference type="EMBL" id="MU167322">
    <property type="protein sequence ID" value="KAG0143323.1"/>
    <property type="molecule type" value="Genomic_DNA"/>
</dbReference>
<feature type="compositionally biased region" description="Acidic residues" evidence="1">
    <location>
        <begin position="133"/>
        <end position="142"/>
    </location>
</feature>
<evidence type="ECO:0000256" key="1">
    <source>
        <dbReference type="SAM" id="MobiDB-lite"/>
    </source>
</evidence>
<evidence type="ECO:0000313" key="2">
    <source>
        <dbReference type="EMBL" id="KAG0143323.1"/>
    </source>
</evidence>
<evidence type="ECO:0000313" key="3">
    <source>
        <dbReference type="Proteomes" id="UP000886653"/>
    </source>
</evidence>
<keyword evidence="3" id="KW-1185">Reference proteome</keyword>
<sequence length="384" mass="42241">MPITLLEAVIVHLFLSVLIWQINYELRLNFLPILTLSHPTRNPSPTTYPLLLPRPCPQSSTTMPKRGYVGMSSENHFQLGKKKPVRRRRPPLVSTSTMNREDAMKDAIRAGQRSGWLRAPDPTTEPSLSTPQDNDDDQWEPYEVDPQNFESIHNSNPGSRSGNEFARACRAIQKKPAVTAQAIHSFLHLIILKSEKSMTGNGPALRRPRPPDPDAAGAEPRATSQLPFRPPATPRTVRVQDMLGEANMGSIKTVFKELGSMMKGMPTGGYSVLAPSLRATRLTDKQPGSFLCEKAAFHDAVTLAEHGLRLASQANPPDTVLASVLAGVQAVEAKVDALLLDSANKAAAPSPSRRRTLPLRSSLLLRQLKRLRGMTTHVKSNLWS</sequence>
<proteinExistence type="predicted"/>
<accession>A0A9P6NCD3</accession>
<gene>
    <name evidence="2" type="ORF">CROQUDRAFT_109277</name>
</gene>
<organism evidence="2 3">
    <name type="scientific">Cronartium quercuum f. sp. fusiforme G11</name>
    <dbReference type="NCBI Taxonomy" id="708437"/>
    <lineage>
        <taxon>Eukaryota</taxon>
        <taxon>Fungi</taxon>
        <taxon>Dikarya</taxon>
        <taxon>Basidiomycota</taxon>
        <taxon>Pucciniomycotina</taxon>
        <taxon>Pucciniomycetes</taxon>
        <taxon>Pucciniales</taxon>
        <taxon>Coleosporiaceae</taxon>
        <taxon>Cronartium</taxon>
    </lineage>
</organism>
<feature type="region of interest" description="Disordered" evidence="1">
    <location>
        <begin position="198"/>
        <end position="234"/>
    </location>
</feature>
<dbReference type="AlphaFoldDB" id="A0A9P6NCD3"/>
<comment type="caution">
    <text evidence="2">The sequence shown here is derived from an EMBL/GenBank/DDBJ whole genome shotgun (WGS) entry which is preliminary data.</text>
</comment>
<dbReference type="Proteomes" id="UP000886653">
    <property type="component" value="Unassembled WGS sequence"/>
</dbReference>
<protein>
    <submittedName>
        <fullName evidence="2">Uncharacterized protein</fullName>
    </submittedName>
</protein>